<dbReference type="EMBL" id="CP002690">
    <property type="protein sequence ID" value="AEE14998.1"/>
    <property type="molecule type" value="Genomic_DNA"/>
</dbReference>
<dbReference type="HOGENOM" id="CLU_000604_1_11_9"/>
<dbReference type="CDD" id="cd03214">
    <property type="entry name" value="ABC_Iron-Siderophores_B12_Hemin"/>
    <property type="match status" value="1"/>
</dbReference>
<dbReference type="InterPro" id="IPR017871">
    <property type="entry name" value="ABC_transporter-like_CS"/>
</dbReference>
<dbReference type="PROSITE" id="PS00211">
    <property type="entry name" value="ABC_TRANSPORTER_1"/>
    <property type="match status" value="1"/>
</dbReference>
<dbReference type="OrthoDB" id="9799337at2"/>
<reference evidence="6 7" key="1">
    <citation type="submission" date="2011-04" db="EMBL/GenBank/DDBJ databases">
        <title>The complete genome of Thermodesulfobium narugense DSM 14796.</title>
        <authorList>
            <consortium name="US DOE Joint Genome Institute (JGI-PGF)"/>
            <person name="Lucas S."/>
            <person name="Han J."/>
            <person name="Lapidus A."/>
            <person name="Bruce D."/>
            <person name="Goodwin L."/>
            <person name="Pitluck S."/>
            <person name="Peters L."/>
            <person name="Kyrpides N."/>
            <person name="Mavromatis K."/>
            <person name="Pagani I."/>
            <person name="Ivanova N."/>
            <person name="Ovchinnikova G."/>
            <person name="Zhang X."/>
            <person name="Saunders L."/>
            <person name="Detter J.C."/>
            <person name="Tapia R."/>
            <person name="Han C."/>
            <person name="Land M."/>
            <person name="Hauser L."/>
            <person name="Markowitz V."/>
            <person name="Cheng J.-F."/>
            <person name="Hugenholtz P."/>
            <person name="Woyke T."/>
            <person name="Wu D."/>
            <person name="Spring S."/>
            <person name="Schroeder M."/>
            <person name="Brambilla E."/>
            <person name="Klenk H.-P."/>
            <person name="Eisen J.A."/>
        </authorList>
    </citation>
    <scope>NUCLEOTIDE SEQUENCE [LARGE SCALE GENOMIC DNA]</scope>
    <source>
        <strain evidence="6 7">DSM 14796</strain>
    </source>
</reference>
<evidence type="ECO:0000313" key="6">
    <source>
        <dbReference type="EMBL" id="AEE14998.1"/>
    </source>
</evidence>
<proteinExistence type="inferred from homology"/>
<sequence length="248" mass="28073">MFIQIRDIRFSYNSVDVLKDISFHIEKGDLIAILGNNGVGKSTLIKCINRILKPKLGTILIEGQYIEELGADVAKKISYVSQQNQATRLTVFDAILLGRKPYVSWGISDKDLEITKKVIEMLSLHEISMRFVDELSGGELQKVIVARALVQEPILILMDEPTNNLDIKSQIEVMNIIKRIIKEKKISCLVAIHDINLALRFIDKFILMKDGKIFSSGGLEIITEENFNKVFGVKVKIQNIDGRPFLLF</sequence>
<comment type="similarity">
    <text evidence="1">Belongs to the ABC transporter superfamily.</text>
</comment>
<dbReference type="FunFam" id="3.40.50.300:FF:000134">
    <property type="entry name" value="Iron-enterobactin ABC transporter ATP-binding protein"/>
    <property type="match status" value="1"/>
</dbReference>
<gene>
    <name evidence="6" type="ORF">Thena_1383</name>
</gene>
<dbReference type="EC" id="3.6.3.28" evidence="6"/>
<dbReference type="InterPro" id="IPR003593">
    <property type="entry name" value="AAA+_ATPase"/>
</dbReference>
<evidence type="ECO:0000256" key="2">
    <source>
        <dbReference type="ARBA" id="ARBA00022448"/>
    </source>
</evidence>
<name>M1E870_9BACT</name>
<dbReference type="KEGG" id="tnr:Thena_1383"/>
<keyword evidence="4" id="KW-0067">ATP-binding</keyword>
<dbReference type="Proteomes" id="UP000011765">
    <property type="component" value="Chromosome"/>
</dbReference>
<dbReference type="GO" id="GO:0005524">
    <property type="term" value="F:ATP binding"/>
    <property type="evidence" value="ECO:0007669"/>
    <property type="project" value="UniProtKB-KW"/>
</dbReference>
<dbReference type="Gene3D" id="3.40.50.300">
    <property type="entry name" value="P-loop containing nucleotide triphosphate hydrolases"/>
    <property type="match status" value="1"/>
</dbReference>
<dbReference type="eggNOG" id="COG1120">
    <property type="taxonomic scope" value="Bacteria"/>
</dbReference>
<evidence type="ECO:0000256" key="4">
    <source>
        <dbReference type="ARBA" id="ARBA00022840"/>
    </source>
</evidence>
<dbReference type="PROSITE" id="PS50893">
    <property type="entry name" value="ABC_TRANSPORTER_2"/>
    <property type="match status" value="1"/>
</dbReference>
<dbReference type="InterPro" id="IPR050153">
    <property type="entry name" value="Metal_Ion_Import_ABC"/>
</dbReference>
<keyword evidence="7" id="KW-1185">Reference proteome</keyword>
<dbReference type="Pfam" id="PF00005">
    <property type="entry name" value="ABC_tran"/>
    <property type="match status" value="1"/>
</dbReference>
<keyword evidence="6" id="KW-0378">Hydrolase</keyword>
<dbReference type="SMART" id="SM00382">
    <property type="entry name" value="AAA"/>
    <property type="match status" value="1"/>
</dbReference>
<keyword evidence="2" id="KW-0813">Transport</keyword>
<accession>M1E870</accession>
<keyword evidence="3" id="KW-0547">Nucleotide-binding</keyword>
<dbReference type="STRING" id="747365.Thena_1383"/>
<dbReference type="RefSeq" id="WP_013756719.1">
    <property type="nucleotide sequence ID" value="NC_015499.1"/>
</dbReference>
<dbReference type="PANTHER" id="PTHR42734">
    <property type="entry name" value="METAL TRANSPORT SYSTEM ATP-BINDING PROTEIN TM_0124-RELATED"/>
    <property type="match status" value="1"/>
</dbReference>
<evidence type="ECO:0000256" key="1">
    <source>
        <dbReference type="ARBA" id="ARBA00005417"/>
    </source>
</evidence>
<dbReference type="InterPro" id="IPR027417">
    <property type="entry name" value="P-loop_NTPase"/>
</dbReference>
<feature type="domain" description="ABC transporter" evidence="5">
    <location>
        <begin position="3"/>
        <end position="235"/>
    </location>
</feature>
<protein>
    <submittedName>
        <fullName evidence="6">Phosphonate-transporting ATPase</fullName>
        <ecNumber evidence="6">3.6.3.28</ecNumber>
    </submittedName>
</protein>
<dbReference type="GO" id="GO:0016887">
    <property type="term" value="F:ATP hydrolysis activity"/>
    <property type="evidence" value="ECO:0007669"/>
    <property type="project" value="InterPro"/>
</dbReference>
<organism evidence="6 7">
    <name type="scientific">Thermodesulfobium narugense DSM 14796</name>
    <dbReference type="NCBI Taxonomy" id="747365"/>
    <lineage>
        <taxon>Bacteria</taxon>
        <taxon>Pseudomonadati</taxon>
        <taxon>Thermodesulfobiota</taxon>
        <taxon>Thermodesulfobiia</taxon>
        <taxon>Thermodesulfobiales</taxon>
        <taxon>Thermodesulfobiaceae</taxon>
        <taxon>Thermodesulfobium</taxon>
    </lineage>
</organism>
<evidence type="ECO:0000259" key="5">
    <source>
        <dbReference type="PROSITE" id="PS50893"/>
    </source>
</evidence>
<dbReference type="AlphaFoldDB" id="M1E870"/>
<evidence type="ECO:0000313" key="7">
    <source>
        <dbReference type="Proteomes" id="UP000011765"/>
    </source>
</evidence>
<dbReference type="SUPFAM" id="SSF52540">
    <property type="entry name" value="P-loop containing nucleoside triphosphate hydrolases"/>
    <property type="match status" value="1"/>
</dbReference>
<dbReference type="InterPro" id="IPR003439">
    <property type="entry name" value="ABC_transporter-like_ATP-bd"/>
</dbReference>
<evidence type="ECO:0000256" key="3">
    <source>
        <dbReference type="ARBA" id="ARBA00022741"/>
    </source>
</evidence>
<dbReference type="PANTHER" id="PTHR42734:SF6">
    <property type="entry name" value="MOLYBDATE IMPORT ATP-BINDING PROTEIN MOLC"/>
    <property type="match status" value="1"/>
</dbReference>